<protein>
    <submittedName>
        <fullName evidence="3">Uncharacterized protein</fullName>
    </submittedName>
</protein>
<feature type="compositionally biased region" description="Polar residues" evidence="2">
    <location>
        <begin position="474"/>
        <end position="488"/>
    </location>
</feature>
<sequence>AHTSQPKLGLWYPKDSPFDLEAYTDSDYAGASLDRKSTTGGVMDTNQMLDYGYNFMNTKIFIDNESTIYIVKNPVFHLKTKHIEIRNHFIRDSYEKISIQVIKIHTDHNVADLLTKEIRVNAGVSKLMLLSINLLLPVLVHAALHTLTSVRNKLMLPVAFLEKPKESNRFEQIIDFLNASSIRYALTVNPTIYTSCIKQFWVTAKVQTVNEEVQIQALVDGKKVIVIETKLERMGAKTTAWNEFSSTMASAIICLATNQIFNFSKYIFDNMVKNLEGGFNSNGIPREGSGLHRPVTDEAINEEHVSTSSYDPPQSGKDRMQLNELMDLCAKLSDRERVKKLETKRRSRTYKSRRLYKVGLSRRIESSDDASLGSQEDASKQGRKIADIDQDAEVTLIDETQGRSDDNLMFDISILDEQEVEVEKVVSAADLVTTAGEVVTTVSVEIPKELTLAQTLIEIKNPRLEGLQFKEASELTTTTSPSQASQLPQAKDKGKAKIVETEKPLKKKDQIAFDEEVARNLAAQLQAELEEEERLSRKKEEEANIALIESWDNTQAMMDADFQLAQQMQTEEQVQLSIEEKSKLFVELLEKRKKHFVALRDKEKRNKPPTKTQKRNTMSTYLKNMAGYKHNQLKRKSYDEIQEMFDKDMKRVNTFVDMDTELVKGSKTKEEGSSKRAGEELKSNNSKKQKIDEHVEPEGDDDQEEAEIKKHIEIVQDDKVAIDAIPLATKPPVIVEWKIIKEGKTGYYQLIRADGSSKRYSSMIQMLQNIDREDLETLWKLVKAKHENTRPDEAYERVLWGDWKYPLTPATITEMLNKKLQTDYWNEMCYQLLKLMTKQGRIVRIKSLLMPLGVNIAKVRVTAVKHNLVLPVKNEENILSSYYCLYTVSAAGTKVNAAGMKVTTAKRLQLLEEFLLTEG</sequence>
<feature type="compositionally biased region" description="Basic and acidic residues" evidence="2">
    <location>
        <begin position="663"/>
        <end position="682"/>
    </location>
</feature>
<evidence type="ECO:0000313" key="4">
    <source>
        <dbReference type="Proteomes" id="UP001151760"/>
    </source>
</evidence>
<name>A0ABQ5IP71_9ASTR</name>
<keyword evidence="4" id="KW-1185">Reference proteome</keyword>
<reference evidence="3" key="1">
    <citation type="journal article" date="2022" name="Int. J. Mol. Sci.">
        <title>Draft Genome of Tanacetum Coccineum: Genomic Comparison of Closely Related Tanacetum-Family Plants.</title>
        <authorList>
            <person name="Yamashiro T."/>
            <person name="Shiraishi A."/>
            <person name="Nakayama K."/>
            <person name="Satake H."/>
        </authorList>
    </citation>
    <scope>NUCLEOTIDE SEQUENCE</scope>
</reference>
<accession>A0ABQ5IP71</accession>
<evidence type="ECO:0000256" key="2">
    <source>
        <dbReference type="SAM" id="MobiDB-lite"/>
    </source>
</evidence>
<feature type="coiled-coil region" evidence="1">
    <location>
        <begin position="515"/>
        <end position="549"/>
    </location>
</feature>
<dbReference type="PANTHER" id="PTHR11439:SF495">
    <property type="entry name" value="REVERSE TRANSCRIPTASE, RNA-DEPENDENT DNA POLYMERASE-RELATED"/>
    <property type="match status" value="1"/>
</dbReference>
<proteinExistence type="predicted"/>
<evidence type="ECO:0000313" key="3">
    <source>
        <dbReference type="EMBL" id="GJU01846.1"/>
    </source>
</evidence>
<feature type="region of interest" description="Disordered" evidence="2">
    <location>
        <begin position="473"/>
        <end position="497"/>
    </location>
</feature>
<reference evidence="3" key="2">
    <citation type="submission" date="2022-01" db="EMBL/GenBank/DDBJ databases">
        <authorList>
            <person name="Yamashiro T."/>
            <person name="Shiraishi A."/>
            <person name="Satake H."/>
            <person name="Nakayama K."/>
        </authorList>
    </citation>
    <scope>NUCLEOTIDE SEQUENCE</scope>
</reference>
<keyword evidence="1" id="KW-0175">Coiled coil</keyword>
<dbReference type="EMBL" id="BQNB010021002">
    <property type="protein sequence ID" value="GJU01846.1"/>
    <property type="molecule type" value="Genomic_DNA"/>
</dbReference>
<comment type="caution">
    <text evidence="3">The sequence shown here is derived from an EMBL/GenBank/DDBJ whole genome shotgun (WGS) entry which is preliminary data.</text>
</comment>
<feature type="non-terminal residue" evidence="3">
    <location>
        <position position="1"/>
    </location>
</feature>
<dbReference type="CDD" id="cd09272">
    <property type="entry name" value="RNase_HI_RT_Ty1"/>
    <property type="match status" value="1"/>
</dbReference>
<dbReference type="Proteomes" id="UP001151760">
    <property type="component" value="Unassembled WGS sequence"/>
</dbReference>
<dbReference type="PANTHER" id="PTHR11439">
    <property type="entry name" value="GAG-POL-RELATED RETROTRANSPOSON"/>
    <property type="match status" value="1"/>
</dbReference>
<gene>
    <name evidence="3" type="ORF">Tco_1112184</name>
</gene>
<feature type="region of interest" description="Disordered" evidence="2">
    <location>
        <begin position="663"/>
        <end position="705"/>
    </location>
</feature>
<organism evidence="3 4">
    <name type="scientific">Tanacetum coccineum</name>
    <dbReference type="NCBI Taxonomy" id="301880"/>
    <lineage>
        <taxon>Eukaryota</taxon>
        <taxon>Viridiplantae</taxon>
        <taxon>Streptophyta</taxon>
        <taxon>Embryophyta</taxon>
        <taxon>Tracheophyta</taxon>
        <taxon>Spermatophyta</taxon>
        <taxon>Magnoliopsida</taxon>
        <taxon>eudicotyledons</taxon>
        <taxon>Gunneridae</taxon>
        <taxon>Pentapetalae</taxon>
        <taxon>asterids</taxon>
        <taxon>campanulids</taxon>
        <taxon>Asterales</taxon>
        <taxon>Asteraceae</taxon>
        <taxon>Asteroideae</taxon>
        <taxon>Anthemideae</taxon>
        <taxon>Anthemidinae</taxon>
        <taxon>Tanacetum</taxon>
    </lineage>
</organism>
<evidence type="ECO:0000256" key="1">
    <source>
        <dbReference type="SAM" id="Coils"/>
    </source>
</evidence>